<evidence type="ECO:0000256" key="8">
    <source>
        <dbReference type="ARBA" id="ARBA00041763"/>
    </source>
</evidence>
<evidence type="ECO:0000313" key="12">
    <source>
        <dbReference type="Proteomes" id="UP001157938"/>
    </source>
</evidence>
<keyword evidence="6" id="KW-0862">Zinc</keyword>
<dbReference type="InterPro" id="IPR015517">
    <property type="entry name" value="dCMP_deaminase-rel"/>
</dbReference>
<evidence type="ECO:0000256" key="5">
    <source>
        <dbReference type="ARBA" id="ARBA00022801"/>
    </source>
</evidence>
<name>A0AAV0TYB6_9STRA</name>
<dbReference type="EMBL" id="CAKLBC010001374">
    <property type="protein sequence ID" value="CAH0491694.1"/>
    <property type="molecule type" value="Genomic_DNA"/>
</dbReference>
<proteinExistence type="inferred from homology"/>
<evidence type="ECO:0000256" key="3">
    <source>
        <dbReference type="ARBA" id="ARBA00022723"/>
    </source>
</evidence>
<keyword evidence="5" id="KW-0378">Hydrolase</keyword>
<dbReference type="FunFam" id="3.40.140.10:FF:000021">
    <property type="entry name" value="Deoxycytidylate deaminase"/>
    <property type="match status" value="1"/>
</dbReference>
<dbReference type="AlphaFoldDB" id="A0AAV0TYB6"/>
<keyword evidence="4" id="KW-0545">Nucleotide biosynthesis</keyword>
<dbReference type="PANTHER" id="PTHR11086">
    <property type="entry name" value="DEOXYCYTIDYLATE DEAMINASE-RELATED"/>
    <property type="match status" value="1"/>
</dbReference>
<dbReference type="GO" id="GO:0009165">
    <property type="term" value="P:nucleotide biosynthetic process"/>
    <property type="evidence" value="ECO:0007669"/>
    <property type="project" value="UniProtKB-KW"/>
</dbReference>
<dbReference type="InterPro" id="IPR016192">
    <property type="entry name" value="APOBEC/CMP_deaminase_Zn-bd"/>
</dbReference>
<evidence type="ECO:0000259" key="9">
    <source>
        <dbReference type="PROSITE" id="PS51747"/>
    </source>
</evidence>
<evidence type="ECO:0000313" key="13">
    <source>
        <dbReference type="Proteomes" id="UP001159659"/>
    </source>
</evidence>
<accession>A0AAV0TYB6</accession>
<dbReference type="PROSITE" id="PS51747">
    <property type="entry name" value="CYT_DCMP_DEAMINASES_2"/>
    <property type="match status" value="1"/>
</dbReference>
<dbReference type="InterPro" id="IPR035105">
    <property type="entry name" value="Deoxycytidylate_deaminase_dom"/>
</dbReference>
<dbReference type="InterPro" id="IPR002125">
    <property type="entry name" value="CMP_dCMP_dom"/>
</dbReference>
<evidence type="ECO:0000313" key="11">
    <source>
        <dbReference type="EMBL" id="CAI5729373.1"/>
    </source>
</evidence>
<dbReference type="PROSITE" id="PS00903">
    <property type="entry name" value="CYT_DCMP_DEAMINASES_1"/>
    <property type="match status" value="1"/>
</dbReference>
<gene>
    <name evidence="10" type="ORF">PFR001_LOCUS6945</name>
    <name evidence="11" type="ORF">PFR002_LOCUS6013</name>
</gene>
<dbReference type="SUPFAM" id="SSF53927">
    <property type="entry name" value="Cytidine deaminase-like"/>
    <property type="match status" value="1"/>
</dbReference>
<keyword evidence="12" id="KW-1185">Reference proteome</keyword>
<dbReference type="EMBL" id="CANTFK010000829">
    <property type="protein sequence ID" value="CAI5729373.1"/>
    <property type="molecule type" value="Genomic_DNA"/>
</dbReference>
<evidence type="ECO:0000256" key="4">
    <source>
        <dbReference type="ARBA" id="ARBA00022727"/>
    </source>
</evidence>
<reference evidence="10 12" key="1">
    <citation type="submission" date="2021-11" db="EMBL/GenBank/DDBJ databases">
        <authorList>
            <person name="Islam A."/>
            <person name="Islam S."/>
            <person name="Flora M.S."/>
            <person name="Rahman M."/>
            <person name="Ziaur R.M."/>
            <person name="Epstein J.H."/>
            <person name="Hassan M."/>
            <person name="Klassen M."/>
            <person name="Woodard K."/>
            <person name="Webb A."/>
            <person name="Webby R.J."/>
            <person name="El Zowalaty M.E."/>
        </authorList>
    </citation>
    <scope>NUCLEOTIDE SEQUENCE [LARGE SCALE GENOMIC DNA]</scope>
    <source>
        <strain evidence="10">Pf1</strain>
    </source>
</reference>
<dbReference type="Proteomes" id="UP001157938">
    <property type="component" value="Unassembled WGS sequence"/>
</dbReference>
<feature type="domain" description="CMP/dCMP-type deaminase" evidence="9">
    <location>
        <begin position="153"/>
        <end position="293"/>
    </location>
</feature>
<dbReference type="GO" id="GO:0005737">
    <property type="term" value="C:cytoplasm"/>
    <property type="evidence" value="ECO:0007669"/>
    <property type="project" value="TreeGrafter"/>
</dbReference>
<dbReference type="EC" id="3.5.4.12" evidence="7"/>
<sequence>MAGTKLSGRQIMQLFYTKVSQVLSTKNKDGESEVSTVFRCKCGKTRAQKLKHGYTNLVQHVVVKHSDWIMATMRENYPSSVPAMVNCIKSSTIVNKKQTRAQGDDVLTTDDKEETKENAIVSELKDEEVESITQATMTVKTLPKVQKRSDYLSWDDYFMSVAFLSAMRSKDPSTQVGACIVNSERKIVGIGYNGFPNRCGDDELPWARESETNSPLDTKYPYVCHAEMNAILNKNSTDVKGCTMYVALFPCNECAKLIIQSGISRIVYCSDKYKQDWKFVASRRLLDMAGVQYTQHQLQRSKVVIDFTSVR</sequence>
<evidence type="ECO:0000256" key="1">
    <source>
        <dbReference type="ARBA" id="ARBA00001947"/>
    </source>
</evidence>
<comment type="cofactor">
    <cofactor evidence="1">
        <name>Zn(2+)</name>
        <dbReference type="ChEBI" id="CHEBI:29105"/>
    </cofactor>
</comment>
<dbReference type="Pfam" id="PF00383">
    <property type="entry name" value="dCMP_cyt_deam_1"/>
    <property type="match status" value="1"/>
</dbReference>
<reference evidence="11" key="2">
    <citation type="submission" date="2022-12" db="EMBL/GenBank/DDBJ databases">
        <authorList>
            <person name="Webb A."/>
        </authorList>
    </citation>
    <scope>NUCLEOTIDE SEQUENCE</scope>
    <source>
        <strain evidence="11">Pf2</strain>
    </source>
</reference>
<dbReference type="PANTHER" id="PTHR11086:SF18">
    <property type="entry name" value="DEOXYCYTIDYLATE DEAMINASE"/>
    <property type="match status" value="1"/>
</dbReference>
<comment type="similarity">
    <text evidence="2">Belongs to the cytidine and deoxycytidylate deaminase family.</text>
</comment>
<dbReference type="Proteomes" id="UP001159659">
    <property type="component" value="Unassembled WGS sequence"/>
</dbReference>
<evidence type="ECO:0000256" key="6">
    <source>
        <dbReference type="ARBA" id="ARBA00022833"/>
    </source>
</evidence>
<comment type="caution">
    <text evidence="11">The sequence shown here is derived from an EMBL/GenBank/DDBJ whole genome shotgun (WGS) entry which is preliminary data.</text>
</comment>
<keyword evidence="3" id="KW-0479">Metal-binding</keyword>
<dbReference type="GO" id="GO:0004132">
    <property type="term" value="F:dCMP deaminase activity"/>
    <property type="evidence" value="ECO:0007669"/>
    <property type="project" value="UniProtKB-EC"/>
</dbReference>
<dbReference type="GO" id="GO:0008270">
    <property type="term" value="F:zinc ion binding"/>
    <property type="evidence" value="ECO:0007669"/>
    <property type="project" value="InterPro"/>
</dbReference>
<organism evidence="11 13">
    <name type="scientific">Peronospora farinosa</name>
    <dbReference type="NCBI Taxonomy" id="134698"/>
    <lineage>
        <taxon>Eukaryota</taxon>
        <taxon>Sar</taxon>
        <taxon>Stramenopiles</taxon>
        <taxon>Oomycota</taxon>
        <taxon>Peronosporomycetes</taxon>
        <taxon>Peronosporales</taxon>
        <taxon>Peronosporaceae</taxon>
        <taxon>Peronospora</taxon>
    </lineage>
</organism>
<evidence type="ECO:0000313" key="10">
    <source>
        <dbReference type="EMBL" id="CAH0491694.1"/>
    </source>
</evidence>
<evidence type="ECO:0000256" key="7">
    <source>
        <dbReference type="ARBA" id="ARBA00038938"/>
    </source>
</evidence>
<evidence type="ECO:0000256" key="2">
    <source>
        <dbReference type="ARBA" id="ARBA00006576"/>
    </source>
</evidence>
<protein>
    <recommendedName>
        <fullName evidence="8">dCMP deaminase</fullName>
        <ecNumber evidence="7">3.5.4.12</ecNumber>
    </recommendedName>
    <alternativeName>
        <fullName evidence="8">dCMP deaminase</fullName>
    </alternativeName>
</protein>
<dbReference type="Gene3D" id="3.40.140.10">
    <property type="entry name" value="Cytidine Deaminase, domain 2"/>
    <property type="match status" value="1"/>
</dbReference>
<dbReference type="CDD" id="cd01286">
    <property type="entry name" value="deoxycytidylate_deaminase"/>
    <property type="match status" value="1"/>
</dbReference>
<dbReference type="InterPro" id="IPR016193">
    <property type="entry name" value="Cytidine_deaminase-like"/>
</dbReference>